<comment type="caution">
    <text evidence="2">The sequence shown here is derived from an EMBL/GenBank/DDBJ whole genome shotgun (WGS) entry which is preliminary data.</text>
</comment>
<evidence type="ECO:0000313" key="2">
    <source>
        <dbReference type="EMBL" id="MEQ2253116.1"/>
    </source>
</evidence>
<reference evidence="2 3" key="1">
    <citation type="submission" date="2021-06" db="EMBL/GenBank/DDBJ databases">
        <authorList>
            <person name="Palmer J.M."/>
        </authorList>
    </citation>
    <scope>NUCLEOTIDE SEQUENCE [LARGE SCALE GENOMIC DNA]</scope>
    <source>
        <strain evidence="3">if_2019</strain>
        <tissue evidence="2">Muscle</tissue>
    </source>
</reference>
<evidence type="ECO:0008006" key="4">
    <source>
        <dbReference type="Google" id="ProtNLM"/>
    </source>
</evidence>
<keyword evidence="3" id="KW-1185">Reference proteome</keyword>
<proteinExistence type="predicted"/>
<dbReference type="EMBL" id="JAHRIQ010096707">
    <property type="protein sequence ID" value="MEQ2253116.1"/>
    <property type="molecule type" value="Genomic_DNA"/>
</dbReference>
<organism evidence="2 3">
    <name type="scientific">Ilyodon furcidens</name>
    <name type="common">goldbreast splitfin</name>
    <dbReference type="NCBI Taxonomy" id="33524"/>
    <lineage>
        <taxon>Eukaryota</taxon>
        <taxon>Metazoa</taxon>
        <taxon>Chordata</taxon>
        <taxon>Craniata</taxon>
        <taxon>Vertebrata</taxon>
        <taxon>Euteleostomi</taxon>
        <taxon>Actinopterygii</taxon>
        <taxon>Neopterygii</taxon>
        <taxon>Teleostei</taxon>
        <taxon>Neoteleostei</taxon>
        <taxon>Acanthomorphata</taxon>
        <taxon>Ovalentaria</taxon>
        <taxon>Atherinomorphae</taxon>
        <taxon>Cyprinodontiformes</taxon>
        <taxon>Goodeidae</taxon>
        <taxon>Ilyodon</taxon>
    </lineage>
</organism>
<sequence>PPPLQPQPPPLQPQPYPGHIATMLLQQNQPKQPIDLLKLFVQQKDSWPPPLVQPCSLNRLKHHLGHIASFTQPYSDHPFSQDQPKLLDQPDVPLLHPPPSI</sequence>
<feature type="non-terminal residue" evidence="2">
    <location>
        <position position="1"/>
    </location>
</feature>
<evidence type="ECO:0000256" key="1">
    <source>
        <dbReference type="SAM" id="MobiDB-lite"/>
    </source>
</evidence>
<evidence type="ECO:0000313" key="3">
    <source>
        <dbReference type="Proteomes" id="UP001482620"/>
    </source>
</evidence>
<feature type="region of interest" description="Disordered" evidence="1">
    <location>
        <begin position="71"/>
        <end position="101"/>
    </location>
</feature>
<name>A0ABV0V9H9_9TELE</name>
<protein>
    <recommendedName>
        <fullName evidence="4">Amelogenin</fullName>
    </recommendedName>
</protein>
<feature type="compositionally biased region" description="Polar residues" evidence="1">
    <location>
        <begin position="71"/>
        <end position="83"/>
    </location>
</feature>
<gene>
    <name evidence="2" type="ORF">ILYODFUR_028885</name>
</gene>
<accession>A0ABV0V9H9</accession>
<dbReference type="Proteomes" id="UP001482620">
    <property type="component" value="Unassembled WGS sequence"/>
</dbReference>